<evidence type="ECO:0000313" key="2">
    <source>
        <dbReference type="Proteomes" id="UP001600107"/>
    </source>
</evidence>
<dbReference type="Proteomes" id="UP001600107">
    <property type="component" value="Unassembled WGS sequence"/>
</dbReference>
<proteinExistence type="predicted"/>
<dbReference type="EMBL" id="JBHZPY010000004">
    <property type="protein sequence ID" value="MFE3870841.1"/>
    <property type="molecule type" value="Genomic_DNA"/>
</dbReference>
<reference evidence="1 2" key="1">
    <citation type="submission" date="2024-06" db="EMBL/GenBank/DDBJ databases">
        <title>Flavobacterium spp. isolated from glacier.</title>
        <authorList>
            <person name="Han D."/>
        </authorList>
    </citation>
    <scope>NUCLEOTIDE SEQUENCE [LARGE SCALE GENOMIC DNA]</scope>
    <source>
        <strain evidence="1 2">ZS1P70</strain>
    </source>
</reference>
<accession>A0ABW6I3J3</accession>
<comment type="caution">
    <text evidence="1">The sequence shown here is derived from an EMBL/GenBank/DDBJ whole genome shotgun (WGS) entry which is preliminary data.</text>
</comment>
<organism evidence="1 2">
    <name type="scientific">Flavobacterium zhoui</name>
    <dbReference type="NCBI Taxonomy" id="3230414"/>
    <lineage>
        <taxon>Bacteria</taxon>
        <taxon>Pseudomonadati</taxon>
        <taxon>Bacteroidota</taxon>
        <taxon>Flavobacteriia</taxon>
        <taxon>Flavobacteriales</taxon>
        <taxon>Flavobacteriaceae</taxon>
        <taxon>Flavobacterium</taxon>
    </lineage>
</organism>
<name>A0ABW6I3J3_9FLAO</name>
<sequence>MILHINWTKNVNFDIQYFTMEMHFQTKEESNKKQQEAFLKLSGIERIYSFLNLVYQVNQYPTKNKVDKSNNFTITIKSK</sequence>
<keyword evidence="2" id="KW-1185">Reference proteome</keyword>
<dbReference type="RefSeq" id="WP_379851011.1">
    <property type="nucleotide sequence ID" value="NZ_JBHZPY010000004.1"/>
</dbReference>
<evidence type="ECO:0000313" key="1">
    <source>
        <dbReference type="EMBL" id="MFE3870841.1"/>
    </source>
</evidence>
<gene>
    <name evidence="1" type="ORF">ACFX5F_06350</name>
</gene>
<protein>
    <submittedName>
        <fullName evidence="1">Uncharacterized protein</fullName>
    </submittedName>
</protein>